<evidence type="ECO:0000256" key="7">
    <source>
        <dbReference type="SAM" id="Phobius"/>
    </source>
</evidence>
<accession>A0ABT7L488</accession>
<dbReference type="GO" id="GO:0004673">
    <property type="term" value="F:protein histidine kinase activity"/>
    <property type="evidence" value="ECO:0007669"/>
    <property type="project" value="UniProtKB-EC"/>
</dbReference>
<keyword evidence="7" id="KW-0812">Transmembrane</keyword>
<evidence type="ECO:0000256" key="6">
    <source>
        <dbReference type="ARBA" id="ARBA00023136"/>
    </source>
</evidence>
<dbReference type="InterPro" id="IPR051552">
    <property type="entry name" value="HptR"/>
</dbReference>
<organism evidence="9 10">
    <name type="scientific">Aquibacillus rhizosphaerae</name>
    <dbReference type="NCBI Taxonomy" id="3051431"/>
    <lineage>
        <taxon>Bacteria</taxon>
        <taxon>Bacillati</taxon>
        <taxon>Bacillota</taxon>
        <taxon>Bacilli</taxon>
        <taxon>Bacillales</taxon>
        <taxon>Bacillaceae</taxon>
        <taxon>Aquibacillus</taxon>
    </lineage>
</organism>
<feature type="transmembrane region" description="Helical" evidence="7">
    <location>
        <begin position="15"/>
        <end position="36"/>
    </location>
</feature>
<evidence type="ECO:0000256" key="4">
    <source>
        <dbReference type="ARBA" id="ARBA00022679"/>
    </source>
</evidence>
<keyword evidence="2" id="KW-1003">Cell membrane</keyword>
<keyword evidence="3" id="KW-0597">Phosphoprotein</keyword>
<dbReference type="PROSITE" id="PS50885">
    <property type="entry name" value="HAMP"/>
    <property type="match status" value="1"/>
</dbReference>
<comment type="caution">
    <text evidence="9">The sequence shown here is derived from an EMBL/GenBank/DDBJ whole genome shotgun (WGS) entry which is preliminary data.</text>
</comment>
<dbReference type="EMBL" id="JASTZU010000033">
    <property type="protein sequence ID" value="MDL4840683.1"/>
    <property type="molecule type" value="Genomic_DNA"/>
</dbReference>
<keyword evidence="6 7" id="KW-0472">Membrane</keyword>
<dbReference type="SUPFAM" id="SSF158472">
    <property type="entry name" value="HAMP domain-like"/>
    <property type="match status" value="1"/>
</dbReference>
<reference evidence="9 10" key="1">
    <citation type="submission" date="2023-06" db="EMBL/GenBank/DDBJ databases">
        <title>Aquibacillus rhizosphaerae LR5S19.</title>
        <authorList>
            <person name="Sun J.-Q."/>
        </authorList>
    </citation>
    <scope>NUCLEOTIDE SEQUENCE [LARGE SCALE GENOMIC DNA]</scope>
    <source>
        <strain evidence="9 10">LR5S19</strain>
    </source>
</reference>
<evidence type="ECO:0000313" key="9">
    <source>
        <dbReference type="EMBL" id="MDL4840683.1"/>
    </source>
</evidence>
<dbReference type="EC" id="2.7.13.3" evidence="9"/>
<dbReference type="InterPro" id="IPR036890">
    <property type="entry name" value="HATPase_C_sf"/>
</dbReference>
<evidence type="ECO:0000313" key="10">
    <source>
        <dbReference type="Proteomes" id="UP001235343"/>
    </source>
</evidence>
<dbReference type="CDD" id="cd06225">
    <property type="entry name" value="HAMP"/>
    <property type="match status" value="1"/>
</dbReference>
<evidence type="ECO:0000256" key="1">
    <source>
        <dbReference type="ARBA" id="ARBA00004651"/>
    </source>
</evidence>
<dbReference type="Gene3D" id="3.30.450.20">
    <property type="entry name" value="PAS domain"/>
    <property type="match status" value="1"/>
</dbReference>
<dbReference type="Pfam" id="PF02518">
    <property type="entry name" value="HATPase_c"/>
    <property type="match status" value="1"/>
</dbReference>
<dbReference type="PANTHER" id="PTHR42713">
    <property type="entry name" value="HISTIDINE KINASE-RELATED"/>
    <property type="match status" value="1"/>
</dbReference>
<protein>
    <submittedName>
        <fullName evidence="9">Sensor histidine kinase</fullName>
        <ecNumber evidence="9">2.7.13.3</ecNumber>
    </submittedName>
</protein>
<keyword evidence="7" id="KW-1133">Transmembrane helix</keyword>
<keyword evidence="5 9" id="KW-0418">Kinase</keyword>
<keyword evidence="10" id="KW-1185">Reference proteome</keyword>
<comment type="subcellular location">
    <subcellularLocation>
        <location evidence="1">Cell membrane</location>
        <topology evidence="1">Multi-pass membrane protein</topology>
    </subcellularLocation>
</comment>
<keyword evidence="4 9" id="KW-0808">Transferase</keyword>
<dbReference type="InterPro" id="IPR010559">
    <property type="entry name" value="Sig_transdc_His_kin_internal"/>
</dbReference>
<dbReference type="PANTHER" id="PTHR42713:SF2">
    <property type="entry name" value="TWO-COMPONENT SENSOR KINASE YESM"/>
    <property type="match status" value="1"/>
</dbReference>
<dbReference type="Gene3D" id="3.30.565.10">
    <property type="entry name" value="Histidine kinase-like ATPase, C-terminal domain"/>
    <property type="match status" value="1"/>
</dbReference>
<dbReference type="RefSeq" id="WP_285931817.1">
    <property type="nucleotide sequence ID" value="NZ_JASTZU010000033.1"/>
</dbReference>
<dbReference type="Gene3D" id="1.10.287.130">
    <property type="match status" value="1"/>
</dbReference>
<dbReference type="SUPFAM" id="SSF55874">
    <property type="entry name" value="ATPase domain of HSP90 chaperone/DNA topoisomerase II/histidine kinase"/>
    <property type="match status" value="1"/>
</dbReference>
<evidence type="ECO:0000256" key="2">
    <source>
        <dbReference type="ARBA" id="ARBA00022475"/>
    </source>
</evidence>
<dbReference type="SMART" id="SM00387">
    <property type="entry name" value="HATPase_c"/>
    <property type="match status" value="1"/>
</dbReference>
<feature type="transmembrane region" description="Helical" evidence="7">
    <location>
        <begin position="285"/>
        <end position="304"/>
    </location>
</feature>
<dbReference type="Pfam" id="PF00672">
    <property type="entry name" value="HAMP"/>
    <property type="match status" value="1"/>
</dbReference>
<dbReference type="Pfam" id="PF06580">
    <property type="entry name" value="His_kinase"/>
    <property type="match status" value="1"/>
</dbReference>
<sequence length="579" mass="65814">MNLKKWIFSSLRTKMLVMFVMLTVTPLIFVGIVSYVKSYNIVSEQSHTLAQFEAERLSRDIDVLFQDIKRFTEIGEQESTIQFLINQKNTQEEATSTLNMIKFYRESYPSSKHILDISIMNNSKVLSESRGVYQFDPTPSQIQIFSSLNKDPTTPVINTTVKNGFPAISMTTAIVRSLTGETIGFINIIIDASAINNILNEGLIGDSGSFHIESEYGENLYHSSKIEGSSPSTDWSVIGKNSSGYYTDSTSTFFVFTTSEMTSWKIVGHAPISEIMKEANDIRSLIFLSVTSSIIFTIGLYFFISSKLIRPLQILKQKMKQASYGDFNVKVINNSDDMDEISELGSSFNSMIKKIKSLLKKSIDEQKQLKIAEFRALQAQVNPHFLYNTLDTIIWMAEAKNTSQVIDVTKALSQFFRISLSKGKDWITLYDEIEHVRNYLIIQKIRYEDILEVTYHLNEDILDYKILKLALQPLVENAIYHGIKNKRGKGFIRIKGDINAQGHIVIDIIDNGIGIKEKRLDEIRTQLARGLPLDNGKGGFGMVNVHQRIRLYYGEPFGLTINSWYRSGTRICLTIPTER</sequence>
<gene>
    <name evidence="9" type="ORF">QQS35_09505</name>
</gene>
<evidence type="ECO:0000256" key="3">
    <source>
        <dbReference type="ARBA" id="ARBA00022553"/>
    </source>
</evidence>
<dbReference type="InterPro" id="IPR003594">
    <property type="entry name" value="HATPase_dom"/>
</dbReference>
<proteinExistence type="predicted"/>
<dbReference type="SMART" id="SM00304">
    <property type="entry name" value="HAMP"/>
    <property type="match status" value="1"/>
</dbReference>
<dbReference type="Proteomes" id="UP001235343">
    <property type="component" value="Unassembled WGS sequence"/>
</dbReference>
<evidence type="ECO:0000256" key="5">
    <source>
        <dbReference type="ARBA" id="ARBA00022777"/>
    </source>
</evidence>
<name>A0ABT7L488_9BACI</name>
<evidence type="ECO:0000259" key="8">
    <source>
        <dbReference type="PROSITE" id="PS50885"/>
    </source>
</evidence>
<dbReference type="InterPro" id="IPR003660">
    <property type="entry name" value="HAMP_dom"/>
</dbReference>
<feature type="domain" description="HAMP" evidence="8">
    <location>
        <begin position="306"/>
        <end position="360"/>
    </location>
</feature>